<keyword evidence="14" id="KW-1185">Reference proteome</keyword>
<evidence type="ECO:0000256" key="10">
    <source>
        <dbReference type="ARBA" id="ARBA00037764"/>
    </source>
</evidence>
<keyword evidence="4 13" id="KW-0812">Transmembrane</keyword>
<dbReference type="RefSeq" id="XP_058977553.1">
    <property type="nucleotide sequence ID" value="XM_059121570.1"/>
</dbReference>
<comment type="function">
    <text evidence="10">Odorant receptor which mediates acceptance or avoidance behavior, depending on its substrates. The odorant receptor repertoire encodes a large collection of odor stimuli that vary widely in identity, intensity, and duration. May form a complex with Orco to form odorant-sensing units, providing sensitive and prolonged odorant signaling and calcium permeability.</text>
</comment>
<evidence type="ECO:0000256" key="3">
    <source>
        <dbReference type="ARBA" id="ARBA00022606"/>
    </source>
</evidence>
<evidence type="ECO:0000313" key="16">
    <source>
        <dbReference type="RefSeq" id="XP_058977552.1"/>
    </source>
</evidence>
<evidence type="ECO:0000256" key="12">
    <source>
        <dbReference type="ARBA" id="ARBA00038679"/>
    </source>
</evidence>
<evidence type="ECO:0000256" key="2">
    <source>
        <dbReference type="ARBA" id="ARBA00022475"/>
    </source>
</evidence>
<feature type="transmembrane region" description="Helical" evidence="13">
    <location>
        <begin position="166"/>
        <end position="189"/>
    </location>
</feature>
<gene>
    <name evidence="15 16 17" type="primary">LOC131802134</name>
</gene>
<sequence>MSFDTLQNSRALRRILSSVALWTEGEERGLPAIVVSLLVHVPLTFSYTILMWMDVYGSVDLTQATDVLYIALTETALVVKILSLLYHRKMARRMFDEWQSGEQFQLQSPQEIWMWKHSVSSFRIVSFLYIGCSFSFVGCEFVVVLFLNGYKLPFPYWTPFNWNQPIYYWFAYFYEVLAMPLTCISNCTLDMWQCYIMLHLAICYRLIGMRLHQLNNKPSTNVTQVIVRIVQFEQKVKSMSKQCERIVSYPILAQILLSVLILCFSLYRLQNVSFLDDPGNFISLVQYALCMTMQIFLPCYYANKLTVETLRLMDCAYNCNWMEMSTSDRRLILLYMQYLSRPVVFRAGKFFEVGLPVFTKTMNNAYSFFALLLNMDK</sequence>
<keyword evidence="7 13" id="KW-0472">Membrane</keyword>
<evidence type="ECO:0000256" key="8">
    <source>
        <dbReference type="ARBA" id="ARBA00023170"/>
    </source>
</evidence>
<keyword evidence="8 13" id="KW-0675">Receptor</keyword>
<dbReference type="RefSeq" id="XP_058977551.1">
    <property type="nucleotide sequence ID" value="XM_059121568.1"/>
</dbReference>
<evidence type="ECO:0000256" key="7">
    <source>
        <dbReference type="ARBA" id="ARBA00023136"/>
    </source>
</evidence>
<dbReference type="PANTHER" id="PTHR21137">
    <property type="entry name" value="ODORANT RECEPTOR"/>
    <property type="match status" value="1"/>
</dbReference>
<name>A0ABM3UVK0_MUSDO</name>
<organism evidence="14 17">
    <name type="scientific">Musca domestica</name>
    <name type="common">House fly</name>
    <dbReference type="NCBI Taxonomy" id="7370"/>
    <lineage>
        <taxon>Eukaryota</taxon>
        <taxon>Metazoa</taxon>
        <taxon>Ecdysozoa</taxon>
        <taxon>Arthropoda</taxon>
        <taxon>Hexapoda</taxon>
        <taxon>Insecta</taxon>
        <taxon>Pterygota</taxon>
        <taxon>Neoptera</taxon>
        <taxon>Endopterygota</taxon>
        <taxon>Diptera</taxon>
        <taxon>Brachycera</taxon>
        <taxon>Muscomorpha</taxon>
        <taxon>Muscoidea</taxon>
        <taxon>Muscidae</taxon>
        <taxon>Musca</taxon>
    </lineage>
</organism>
<dbReference type="RefSeq" id="XP_058977552.1">
    <property type="nucleotide sequence ID" value="XM_059121569.1"/>
</dbReference>
<keyword evidence="6 13" id="KW-1133">Transmembrane helix</keyword>
<evidence type="ECO:0000256" key="5">
    <source>
        <dbReference type="ARBA" id="ARBA00022725"/>
    </source>
</evidence>
<evidence type="ECO:0000256" key="11">
    <source>
        <dbReference type="ARBA" id="ARBA00037946"/>
    </source>
</evidence>
<keyword evidence="2" id="KW-1003">Cell membrane</keyword>
<feature type="transmembrane region" description="Helical" evidence="13">
    <location>
        <begin position="281"/>
        <end position="303"/>
    </location>
</feature>
<feature type="transmembrane region" description="Helical" evidence="13">
    <location>
        <begin position="246"/>
        <end position="269"/>
    </location>
</feature>
<evidence type="ECO:0000256" key="13">
    <source>
        <dbReference type="RuleBase" id="RU351113"/>
    </source>
</evidence>
<accession>A0ABM3UVK0</accession>
<evidence type="ECO:0000313" key="17">
    <source>
        <dbReference type="RefSeq" id="XP_058977553.1"/>
    </source>
</evidence>
<comment type="similarity">
    <text evidence="11">Belongs to the insect chemoreceptor superfamily. Heteromeric odorant receptor channel (TC 1.A.69) family. Or2a subfamily.</text>
</comment>
<evidence type="ECO:0000313" key="15">
    <source>
        <dbReference type="RefSeq" id="XP_058977551.1"/>
    </source>
</evidence>
<comment type="subcellular location">
    <subcellularLocation>
        <location evidence="1 13">Cell membrane</location>
        <topology evidence="1 13">Multi-pass membrane protein</topology>
    </subcellularLocation>
</comment>
<comment type="subunit">
    <text evidence="12">Interacts with Orco. Complexes exist early in the endomembrane system in olfactory sensory neurons (OSNs), coupling these complexes to the conserved ciliary trafficking pathway.</text>
</comment>
<feature type="transmembrane region" description="Helical" evidence="13">
    <location>
        <begin position="30"/>
        <end position="52"/>
    </location>
</feature>
<evidence type="ECO:0000313" key="14">
    <source>
        <dbReference type="Proteomes" id="UP001652621"/>
    </source>
</evidence>
<feature type="transmembrane region" description="Helical" evidence="13">
    <location>
        <begin position="67"/>
        <end position="86"/>
    </location>
</feature>
<reference evidence="15 16" key="1">
    <citation type="submission" date="2025-05" db="UniProtKB">
        <authorList>
            <consortium name="RefSeq"/>
        </authorList>
    </citation>
    <scope>IDENTIFICATION</scope>
    <source>
        <strain evidence="15 16">Aabys</strain>
        <tissue evidence="15 16">Whole body</tissue>
    </source>
</reference>
<keyword evidence="9 13" id="KW-0807">Transducer</keyword>
<dbReference type="GeneID" id="131802134"/>
<dbReference type="InterPro" id="IPR004117">
    <property type="entry name" value="7tm6_olfct_rcpt"/>
</dbReference>
<dbReference type="Proteomes" id="UP001652621">
    <property type="component" value="Unplaced"/>
</dbReference>
<feature type="transmembrane region" description="Helical" evidence="13">
    <location>
        <begin position="124"/>
        <end position="146"/>
    </location>
</feature>
<evidence type="ECO:0000256" key="9">
    <source>
        <dbReference type="ARBA" id="ARBA00023224"/>
    </source>
</evidence>
<evidence type="ECO:0000256" key="6">
    <source>
        <dbReference type="ARBA" id="ARBA00022989"/>
    </source>
</evidence>
<keyword evidence="5 13" id="KW-0552">Olfaction</keyword>
<dbReference type="Pfam" id="PF02949">
    <property type="entry name" value="7tm_6"/>
    <property type="match status" value="1"/>
</dbReference>
<protein>
    <recommendedName>
        <fullName evidence="13">Odorant receptor</fullName>
    </recommendedName>
</protein>
<comment type="caution">
    <text evidence="13">Lacks conserved residue(s) required for the propagation of feature annotation.</text>
</comment>
<keyword evidence="3 13" id="KW-0716">Sensory transduction</keyword>
<evidence type="ECO:0000256" key="4">
    <source>
        <dbReference type="ARBA" id="ARBA00022692"/>
    </source>
</evidence>
<proteinExistence type="inferred from homology"/>
<dbReference type="PANTHER" id="PTHR21137:SF37">
    <property type="entry name" value="ODORANT RECEPTOR 46A, ISOFORM B-RELATED"/>
    <property type="match status" value="1"/>
</dbReference>
<evidence type="ECO:0000256" key="1">
    <source>
        <dbReference type="ARBA" id="ARBA00004651"/>
    </source>
</evidence>